<feature type="domain" description="FAD dependent oxidoreductase" evidence="6">
    <location>
        <begin position="13"/>
        <end position="155"/>
    </location>
</feature>
<evidence type="ECO:0000256" key="1">
    <source>
        <dbReference type="ARBA" id="ARBA00001974"/>
    </source>
</evidence>
<comment type="similarity">
    <text evidence="2">Belongs to the MSOX/MTOX family.</text>
</comment>
<keyword evidence="4" id="KW-0274">FAD</keyword>
<dbReference type="InterPro" id="IPR036188">
    <property type="entry name" value="FAD/NAD-bd_sf"/>
</dbReference>
<dbReference type="PANTHER" id="PTHR10961">
    <property type="entry name" value="PEROXISOMAL SARCOSINE OXIDASE"/>
    <property type="match status" value="1"/>
</dbReference>
<dbReference type="InterPro" id="IPR045170">
    <property type="entry name" value="MTOX"/>
</dbReference>
<dbReference type="GO" id="GO:0008115">
    <property type="term" value="F:sarcosine oxidase activity"/>
    <property type="evidence" value="ECO:0007669"/>
    <property type="project" value="TreeGrafter"/>
</dbReference>
<dbReference type="SUPFAM" id="SSF51905">
    <property type="entry name" value="FAD/NAD(P)-binding domain"/>
    <property type="match status" value="1"/>
</dbReference>
<reference evidence="7" key="2">
    <citation type="submission" date="2023-05" db="EMBL/GenBank/DDBJ databases">
        <authorList>
            <consortium name="Lawrence Berkeley National Laboratory"/>
            <person name="Steindorff A."/>
            <person name="Hensen N."/>
            <person name="Bonometti L."/>
            <person name="Westerberg I."/>
            <person name="Brannstrom I.O."/>
            <person name="Guillou S."/>
            <person name="Cros-Aarteil S."/>
            <person name="Calhoun S."/>
            <person name="Haridas S."/>
            <person name="Kuo A."/>
            <person name="Mondo S."/>
            <person name="Pangilinan J."/>
            <person name="Riley R."/>
            <person name="Labutti K."/>
            <person name="Andreopoulos B."/>
            <person name="Lipzen A."/>
            <person name="Chen C."/>
            <person name="Yanf M."/>
            <person name="Daum C."/>
            <person name="Ng V."/>
            <person name="Clum A."/>
            <person name="Ohm R."/>
            <person name="Martin F."/>
            <person name="Silar P."/>
            <person name="Natvig D."/>
            <person name="Lalanne C."/>
            <person name="Gautier V."/>
            <person name="Ament-Velasquez S.L."/>
            <person name="Kruys A."/>
            <person name="Hutchinson M.I."/>
            <person name="Powell A.J."/>
            <person name="Barry K."/>
            <person name="Miller A.N."/>
            <person name="Grigoriev I.V."/>
            <person name="Debuchy R."/>
            <person name="Gladieux P."/>
            <person name="Thoren M.H."/>
            <person name="Johannesson H."/>
        </authorList>
    </citation>
    <scope>NUCLEOTIDE SEQUENCE</scope>
    <source>
        <strain evidence="7">CBS 990.96</strain>
    </source>
</reference>
<dbReference type="Pfam" id="PF01266">
    <property type="entry name" value="DAO"/>
    <property type="match status" value="1"/>
</dbReference>
<name>A0AAN6YQY0_9PEZI</name>
<dbReference type="PANTHER" id="PTHR10961:SF37">
    <property type="entry name" value="FAD DEPENDENT OXIDOREDUCTASE DOMAIN-CONTAINING PROTEIN"/>
    <property type="match status" value="1"/>
</dbReference>
<dbReference type="InterPro" id="IPR006076">
    <property type="entry name" value="FAD-dep_OxRdtase"/>
</dbReference>
<dbReference type="GO" id="GO:0051698">
    <property type="term" value="F:saccharopine oxidase activity"/>
    <property type="evidence" value="ECO:0007669"/>
    <property type="project" value="TreeGrafter"/>
</dbReference>
<sequence length="169" mass="18652">MAPNPDQVTTYLIISSGVFGASTALHVIKSSSSKVTLLDRDHFSSPRRVAASWDWNKVIRCDYPSSRLSTRLALEAQQLWRHEPLFAPYYHECGSFWASNSNFKHVVEENLKKEEDGRSLETGAKVYSVEEAKKLYGGVFEHGDYSGVEGVLVNTNSGYAGEGSCQVGG</sequence>
<keyword evidence="8" id="KW-1185">Reference proteome</keyword>
<keyword evidence="3" id="KW-0285">Flavoprotein</keyword>
<dbReference type="EMBL" id="MU865576">
    <property type="protein sequence ID" value="KAK4221177.1"/>
    <property type="molecule type" value="Genomic_DNA"/>
</dbReference>
<accession>A0AAN6YQY0</accession>
<dbReference type="Proteomes" id="UP001301958">
    <property type="component" value="Unassembled WGS sequence"/>
</dbReference>
<organism evidence="7 8">
    <name type="scientific">Podospora fimiseda</name>
    <dbReference type="NCBI Taxonomy" id="252190"/>
    <lineage>
        <taxon>Eukaryota</taxon>
        <taxon>Fungi</taxon>
        <taxon>Dikarya</taxon>
        <taxon>Ascomycota</taxon>
        <taxon>Pezizomycotina</taxon>
        <taxon>Sordariomycetes</taxon>
        <taxon>Sordariomycetidae</taxon>
        <taxon>Sordariales</taxon>
        <taxon>Podosporaceae</taxon>
        <taxon>Podospora</taxon>
    </lineage>
</organism>
<keyword evidence="5" id="KW-0560">Oxidoreductase</keyword>
<dbReference type="GO" id="GO:0050660">
    <property type="term" value="F:flavin adenine dinucleotide binding"/>
    <property type="evidence" value="ECO:0007669"/>
    <property type="project" value="InterPro"/>
</dbReference>
<evidence type="ECO:0000256" key="4">
    <source>
        <dbReference type="ARBA" id="ARBA00022827"/>
    </source>
</evidence>
<comment type="cofactor">
    <cofactor evidence="1">
        <name>FAD</name>
        <dbReference type="ChEBI" id="CHEBI:57692"/>
    </cofactor>
</comment>
<evidence type="ECO:0000313" key="7">
    <source>
        <dbReference type="EMBL" id="KAK4221177.1"/>
    </source>
</evidence>
<dbReference type="Gene3D" id="3.30.9.10">
    <property type="entry name" value="D-Amino Acid Oxidase, subunit A, domain 2"/>
    <property type="match status" value="1"/>
</dbReference>
<dbReference type="Gene3D" id="3.50.50.60">
    <property type="entry name" value="FAD/NAD(P)-binding domain"/>
    <property type="match status" value="1"/>
</dbReference>
<evidence type="ECO:0000256" key="5">
    <source>
        <dbReference type="ARBA" id="ARBA00023002"/>
    </source>
</evidence>
<evidence type="ECO:0000256" key="2">
    <source>
        <dbReference type="ARBA" id="ARBA00010989"/>
    </source>
</evidence>
<gene>
    <name evidence="7" type="ORF">QBC38DRAFT_492561</name>
</gene>
<proteinExistence type="inferred from homology"/>
<dbReference type="AlphaFoldDB" id="A0AAN6YQY0"/>
<reference evidence="7" key="1">
    <citation type="journal article" date="2023" name="Mol. Phylogenet. Evol.">
        <title>Genome-scale phylogeny and comparative genomics of the fungal order Sordariales.</title>
        <authorList>
            <person name="Hensen N."/>
            <person name="Bonometti L."/>
            <person name="Westerberg I."/>
            <person name="Brannstrom I.O."/>
            <person name="Guillou S."/>
            <person name="Cros-Aarteil S."/>
            <person name="Calhoun S."/>
            <person name="Haridas S."/>
            <person name="Kuo A."/>
            <person name="Mondo S."/>
            <person name="Pangilinan J."/>
            <person name="Riley R."/>
            <person name="LaButti K."/>
            <person name="Andreopoulos B."/>
            <person name="Lipzen A."/>
            <person name="Chen C."/>
            <person name="Yan M."/>
            <person name="Daum C."/>
            <person name="Ng V."/>
            <person name="Clum A."/>
            <person name="Steindorff A."/>
            <person name="Ohm R.A."/>
            <person name="Martin F."/>
            <person name="Silar P."/>
            <person name="Natvig D.O."/>
            <person name="Lalanne C."/>
            <person name="Gautier V."/>
            <person name="Ament-Velasquez S.L."/>
            <person name="Kruys A."/>
            <person name="Hutchinson M.I."/>
            <person name="Powell A.J."/>
            <person name="Barry K."/>
            <person name="Miller A.N."/>
            <person name="Grigoriev I.V."/>
            <person name="Debuchy R."/>
            <person name="Gladieux P."/>
            <person name="Hiltunen Thoren M."/>
            <person name="Johannesson H."/>
        </authorList>
    </citation>
    <scope>NUCLEOTIDE SEQUENCE</scope>
    <source>
        <strain evidence="7">CBS 990.96</strain>
    </source>
</reference>
<protein>
    <recommendedName>
        <fullName evidence="6">FAD dependent oxidoreductase domain-containing protein</fullName>
    </recommendedName>
</protein>
<evidence type="ECO:0000259" key="6">
    <source>
        <dbReference type="Pfam" id="PF01266"/>
    </source>
</evidence>
<comment type="caution">
    <text evidence="7">The sequence shown here is derived from an EMBL/GenBank/DDBJ whole genome shotgun (WGS) entry which is preliminary data.</text>
</comment>
<evidence type="ECO:0000256" key="3">
    <source>
        <dbReference type="ARBA" id="ARBA00022630"/>
    </source>
</evidence>
<evidence type="ECO:0000313" key="8">
    <source>
        <dbReference type="Proteomes" id="UP001301958"/>
    </source>
</evidence>